<evidence type="ECO:0000256" key="8">
    <source>
        <dbReference type="ARBA" id="ARBA00051875"/>
    </source>
</evidence>
<gene>
    <name evidence="12" type="ORF">DS031_02055</name>
</gene>
<comment type="similarity">
    <text evidence="1 10 11">Belongs to the HAM1 NTPase family.</text>
</comment>
<feature type="binding site" evidence="10">
    <location>
        <position position="41"/>
    </location>
    <ligand>
        <name>Mg(2+)</name>
        <dbReference type="ChEBI" id="CHEBI:18420"/>
    </ligand>
</feature>
<dbReference type="AlphaFoldDB" id="A0A366Y138"/>
<proteinExistence type="inferred from homology"/>
<accession>A0A366Y138</accession>
<evidence type="ECO:0000256" key="5">
    <source>
        <dbReference type="ARBA" id="ARBA00022801"/>
    </source>
</evidence>
<dbReference type="OrthoDB" id="9807456at2"/>
<comment type="catalytic activity">
    <reaction evidence="10">
        <text>ITP + H2O = IMP + diphosphate + H(+)</text>
        <dbReference type="Rhea" id="RHEA:29399"/>
        <dbReference type="ChEBI" id="CHEBI:15377"/>
        <dbReference type="ChEBI" id="CHEBI:15378"/>
        <dbReference type="ChEBI" id="CHEBI:33019"/>
        <dbReference type="ChEBI" id="CHEBI:58053"/>
        <dbReference type="ChEBI" id="CHEBI:61402"/>
        <dbReference type="EC" id="3.6.1.66"/>
    </reaction>
</comment>
<dbReference type="EMBL" id="QOCW01000001">
    <property type="protein sequence ID" value="RBW71556.1"/>
    <property type="molecule type" value="Genomic_DNA"/>
</dbReference>
<evidence type="ECO:0000256" key="6">
    <source>
        <dbReference type="ARBA" id="ARBA00022842"/>
    </source>
</evidence>
<dbReference type="GO" id="GO:0036220">
    <property type="term" value="F:ITP diphosphatase activity"/>
    <property type="evidence" value="ECO:0007669"/>
    <property type="project" value="UniProtKB-UniRule"/>
</dbReference>
<dbReference type="InterPro" id="IPR020922">
    <property type="entry name" value="dITP/XTP_pyrophosphatase"/>
</dbReference>
<dbReference type="SUPFAM" id="SSF52972">
    <property type="entry name" value="ITPase-like"/>
    <property type="match status" value="1"/>
</dbReference>
<reference evidence="12 13" key="1">
    <citation type="submission" date="2018-07" db="EMBL/GenBank/DDBJ databases">
        <title>Lottiidibacillus patelloidae gen. nov., sp. nov., isolated from the intestinal tract of a marine limpet and the reclassification of B. taeanensis BH030017T, B. algicola KMM 3737T and B. hwajinpoensis SW-72T as genus Lottiidibacillus.</title>
        <authorList>
            <person name="Liu R."/>
            <person name="Huang Z."/>
        </authorList>
    </citation>
    <scope>NUCLEOTIDE SEQUENCE [LARGE SCALE GENOMIC DNA]</scope>
    <source>
        <strain evidence="12 13">BH030017</strain>
    </source>
</reference>
<dbReference type="NCBIfam" id="TIGR00042">
    <property type="entry name" value="RdgB/HAM1 family non-canonical purine NTP pyrophosphatase"/>
    <property type="match status" value="1"/>
</dbReference>
<evidence type="ECO:0000256" key="7">
    <source>
        <dbReference type="ARBA" id="ARBA00023080"/>
    </source>
</evidence>
<dbReference type="PANTHER" id="PTHR11067:SF9">
    <property type="entry name" value="INOSINE TRIPHOSPHATE PYROPHOSPHATASE"/>
    <property type="match status" value="1"/>
</dbReference>
<comment type="function">
    <text evidence="10">Pyrophosphatase that catalyzes the hydrolysis of nucleoside triphosphates to their monophosphate derivatives, with a high preference for the non-canonical purine nucleotides XTP (xanthosine triphosphate), dITP (deoxyinosine triphosphate) and ITP. Seems to function as a house-cleaning enzyme that removes non-canonical purine nucleotides from the nucleotide pool, thus preventing their incorporation into DNA/RNA and avoiding chromosomal lesions.</text>
</comment>
<keyword evidence="7 10" id="KW-0546">Nucleotide metabolism</keyword>
<comment type="catalytic activity">
    <reaction evidence="9 10">
        <text>XTP + H2O = XMP + diphosphate + H(+)</text>
        <dbReference type="Rhea" id="RHEA:28610"/>
        <dbReference type="ChEBI" id="CHEBI:15377"/>
        <dbReference type="ChEBI" id="CHEBI:15378"/>
        <dbReference type="ChEBI" id="CHEBI:33019"/>
        <dbReference type="ChEBI" id="CHEBI:57464"/>
        <dbReference type="ChEBI" id="CHEBI:61314"/>
        <dbReference type="EC" id="3.6.1.66"/>
    </reaction>
</comment>
<protein>
    <recommendedName>
        <fullName evidence="10">dITP/XTP pyrophosphatase</fullName>
        <ecNumber evidence="10">3.6.1.66</ecNumber>
    </recommendedName>
    <alternativeName>
        <fullName evidence="10">Non-canonical purine NTP pyrophosphatase</fullName>
    </alternativeName>
    <alternativeName>
        <fullName evidence="10">Non-standard purine NTP pyrophosphatase</fullName>
    </alternativeName>
    <alternativeName>
        <fullName evidence="10">Nucleoside-triphosphate diphosphatase</fullName>
    </alternativeName>
    <alternativeName>
        <fullName evidence="10">Nucleoside-triphosphate pyrophosphatase</fullName>
        <shortName evidence="10">NTPase</shortName>
    </alternativeName>
</protein>
<feature type="binding site" evidence="10">
    <location>
        <begin position="181"/>
        <end position="182"/>
    </location>
    <ligand>
        <name>substrate</name>
    </ligand>
</feature>
<dbReference type="FunFam" id="3.90.950.10:FF:000001">
    <property type="entry name" value="dITP/XTP pyrophosphatase"/>
    <property type="match status" value="1"/>
</dbReference>
<dbReference type="EC" id="3.6.1.66" evidence="10"/>
<dbReference type="GO" id="GO:0009146">
    <property type="term" value="P:purine nucleoside triphosphate catabolic process"/>
    <property type="evidence" value="ECO:0007669"/>
    <property type="project" value="UniProtKB-UniRule"/>
</dbReference>
<dbReference type="GO" id="GO:0046872">
    <property type="term" value="F:metal ion binding"/>
    <property type="evidence" value="ECO:0007669"/>
    <property type="project" value="UniProtKB-KW"/>
</dbReference>
<organism evidence="12 13">
    <name type="scientific">Bacillus taeanensis</name>
    <dbReference type="NCBI Taxonomy" id="273032"/>
    <lineage>
        <taxon>Bacteria</taxon>
        <taxon>Bacillati</taxon>
        <taxon>Bacillota</taxon>
        <taxon>Bacilli</taxon>
        <taxon>Bacillales</taxon>
        <taxon>Bacillaceae</taxon>
        <taxon>Bacillus</taxon>
    </lineage>
</organism>
<dbReference type="PANTHER" id="PTHR11067">
    <property type="entry name" value="INOSINE TRIPHOSPHATE PYROPHOSPHATASE/HAM1 PROTEIN"/>
    <property type="match status" value="1"/>
</dbReference>
<dbReference type="GO" id="GO:0005829">
    <property type="term" value="C:cytosol"/>
    <property type="evidence" value="ECO:0007669"/>
    <property type="project" value="TreeGrafter"/>
</dbReference>
<evidence type="ECO:0000313" key="13">
    <source>
        <dbReference type="Proteomes" id="UP000253314"/>
    </source>
</evidence>
<dbReference type="GO" id="GO:0035870">
    <property type="term" value="F:dITP diphosphatase activity"/>
    <property type="evidence" value="ECO:0007669"/>
    <property type="project" value="UniProtKB-UniRule"/>
</dbReference>
<evidence type="ECO:0000256" key="1">
    <source>
        <dbReference type="ARBA" id="ARBA00008023"/>
    </source>
</evidence>
<keyword evidence="4 10" id="KW-0547">Nucleotide-binding</keyword>
<comment type="catalytic activity">
    <reaction evidence="8 10">
        <text>dITP + H2O = dIMP + diphosphate + H(+)</text>
        <dbReference type="Rhea" id="RHEA:28342"/>
        <dbReference type="ChEBI" id="CHEBI:15377"/>
        <dbReference type="ChEBI" id="CHEBI:15378"/>
        <dbReference type="ChEBI" id="CHEBI:33019"/>
        <dbReference type="ChEBI" id="CHEBI:61194"/>
        <dbReference type="ChEBI" id="CHEBI:61382"/>
        <dbReference type="EC" id="3.6.1.66"/>
    </reaction>
</comment>
<dbReference type="InterPro" id="IPR029001">
    <property type="entry name" value="ITPase-like_fam"/>
</dbReference>
<dbReference type="InterPro" id="IPR002637">
    <property type="entry name" value="RdgB/HAM1"/>
</dbReference>
<feature type="binding site" evidence="10">
    <location>
        <position position="176"/>
    </location>
    <ligand>
        <name>substrate</name>
    </ligand>
</feature>
<feature type="binding site" evidence="10">
    <location>
        <begin position="8"/>
        <end position="13"/>
    </location>
    <ligand>
        <name>substrate</name>
    </ligand>
</feature>
<dbReference type="GO" id="GO:0009117">
    <property type="term" value="P:nucleotide metabolic process"/>
    <property type="evidence" value="ECO:0007669"/>
    <property type="project" value="UniProtKB-KW"/>
</dbReference>
<evidence type="ECO:0000256" key="3">
    <source>
        <dbReference type="ARBA" id="ARBA00022723"/>
    </source>
</evidence>
<dbReference type="NCBIfam" id="NF011397">
    <property type="entry name" value="PRK14822.1"/>
    <property type="match status" value="1"/>
</dbReference>
<dbReference type="HAMAP" id="MF_01405">
    <property type="entry name" value="Non_canon_purine_NTPase"/>
    <property type="match status" value="1"/>
</dbReference>
<sequence length="200" mass="22420">METIIIATKNKGKVKEFAHMFSKKGIQVKSLLDFEKDIEIEETGITFQENAAIKAEAISSLINKVVIADDSGLVVDALEGRPGVYSARYAGEEKNDQANLEKVLEELKGVPYEQRTARFVCALAVAIPNQKTEIVEGKCEGMITEEPKGEKGFGYDPIFYVPLKEKTMAEMDGEEKNTLSHRAQALHELEKEWDRLLKQK</sequence>
<dbReference type="GO" id="GO:0017111">
    <property type="term" value="F:ribonucleoside triphosphate phosphatase activity"/>
    <property type="evidence" value="ECO:0007669"/>
    <property type="project" value="InterPro"/>
</dbReference>
<keyword evidence="13" id="KW-1185">Reference proteome</keyword>
<comment type="caution">
    <text evidence="12">The sequence shown here is derived from an EMBL/GenBank/DDBJ whole genome shotgun (WGS) entry which is preliminary data.</text>
</comment>
<dbReference type="Pfam" id="PF01725">
    <property type="entry name" value="Ham1p_like"/>
    <property type="match status" value="1"/>
</dbReference>
<evidence type="ECO:0000313" key="12">
    <source>
        <dbReference type="EMBL" id="RBW71556.1"/>
    </source>
</evidence>
<comment type="cofactor">
    <cofactor evidence="10">
        <name>Mg(2+)</name>
        <dbReference type="ChEBI" id="CHEBI:18420"/>
    </cofactor>
    <text evidence="10">Binds 1 Mg(2+) ion per subunit.</text>
</comment>
<feature type="binding site" evidence="10">
    <location>
        <position position="70"/>
    </location>
    <ligand>
        <name>Mg(2+)</name>
        <dbReference type="ChEBI" id="CHEBI:18420"/>
    </ligand>
</feature>
<dbReference type="RefSeq" id="WP_113804258.1">
    <property type="nucleotide sequence ID" value="NZ_QOCW01000001.1"/>
</dbReference>
<evidence type="ECO:0000256" key="10">
    <source>
        <dbReference type="HAMAP-Rule" id="MF_01405"/>
    </source>
</evidence>
<keyword evidence="3 10" id="KW-0479">Metal-binding</keyword>
<name>A0A366Y138_9BACI</name>
<feature type="binding site" evidence="10">
    <location>
        <begin position="153"/>
        <end position="156"/>
    </location>
    <ligand>
        <name>substrate</name>
    </ligand>
</feature>
<dbReference type="Gene3D" id="3.90.950.10">
    <property type="match status" value="1"/>
</dbReference>
<feature type="binding site" evidence="10">
    <location>
        <position position="71"/>
    </location>
    <ligand>
        <name>substrate</name>
    </ligand>
</feature>
<keyword evidence="5 10" id="KW-0378">Hydrolase</keyword>
<keyword evidence="6 10" id="KW-0460">Magnesium</keyword>
<dbReference type="CDD" id="cd00515">
    <property type="entry name" value="HAM1"/>
    <property type="match status" value="1"/>
</dbReference>
<dbReference type="Proteomes" id="UP000253314">
    <property type="component" value="Unassembled WGS sequence"/>
</dbReference>
<evidence type="ECO:0000256" key="9">
    <source>
        <dbReference type="ARBA" id="ARBA00052017"/>
    </source>
</evidence>
<evidence type="ECO:0000256" key="4">
    <source>
        <dbReference type="ARBA" id="ARBA00022741"/>
    </source>
</evidence>
<comment type="subunit">
    <text evidence="2 10">Homodimer.</text>
</comment>
<dbReference type="GO" id="GO:0000166">
    <property type="term" value="F:nucleotide binding"/>
    <property type="evidence" value="ECO:0007669"/>
    <property type="project" value="UniProtKB-KW"/>
</dbReference>
<dbReference type="GO" id="GO:0036222">
    <property type="term" value="F:XTP diphosphatase activity"/>
    <property type="evidence" value="ECO:0007669"/>
    <property type="project" value="UniProtKB-UniRule"/>
</dbReference>
<evidence type="ECO:0000256" key="2">
    <source>
        <dbReference type="ARBA" id="ARBA00011738"/>
    </source>
</evidence>
<evidence type="ECO:0000256" key="11">
    <source>
        <dbReference type="RuleBase" id="RU003781"/>
    </source>
</evidence>
<feature type="active site" description="Proton acceptor" evidence="10">
    <location>
        <position position="70"/>
    </location>
</feature>